<dbReference type="Proteomes" id="UP000317257">
    <property type="component" value="Unassembled WGS sequence"/>
</dbReference>
<dbReference type="PANTHER" id="PTHR20883:SF48">
    <property type="entry name" value="ECTOINE DIOXYGENASE"/>
    <property type="match status" value="1"/>
</dbReference>
<dbReference type="InterPro" id="IPR008775">
    <property type="entry name" value="Phytyl_CoA_dOase-like"/>
</dbReference>
<dbReference type="SUPFAM" id="SSF51197">
    <property type="entry name" value="Clavaminate synthase-like"/>
    <property type="match status" value="1"/>
</dbReference>
<comment type="similarity">
    <text evidence="2">Belongs to the PhyH family.</text>
</comment>
<accession>A0A5C6G778</accession>
<dbReference type="Gene3D" id="2.60.120.620">
    <property type="entry name" value="q2cbj1_9rhob like domain"/>
    <property type="match status" value="1"/>
</dbReference>
<organism evidence="3 4">
    <name type="scientific">Metarhizium rileyi (strain RCEF 4871)</name>
    <name type="common">Nomuraea rileyi</name>
    <dbReference type="NCBI Taxonomy" id="1649241"/>
    <lineage>
        <taxon>Eukaryota</taxon>
        <taxon>Fungi</taxon>
        <taxon>Dikarya</taxon>
        <taxon>Ascomycota</taxon>
        <taxon>Pezizomycotina</taxon>
        <taxon>Sordariomycetes</taxon>
        <taxon>Hypocreomycetidae</taxon>
        <taxon>Hypocreales</taxon>
        <taxon>Clavicipitaceae</taxon>
        <taxon>Metarhizium</taxon>
    </lineage>
</organism>
<evidence type="ECO:0000256" key="2">
    <source>
        <dbReference type="ARBA" id="ARBA00005830"/>
    </source>
</evidence>
<protein>
    <recommendedName>
        <fullName evidence="5">Phytanoyl-CoA dioxygenase</fullName>
    </recommendedName>
</protein>
<dbReference type="GO" id="GO:0016491">
    <property type="term" value="F:oxidoreductase activity"/>
    <property type="evidence" value="ECO:0007669"/>
    <property type="project" value="UniProtKB-ARBA"/>
</dbReference>
<comment type="cofactor">
    <cofactor evidence="1">
        <name>Fe cation</name>
        <dbReference type="ChEBI" id="CHEBI:24875"/>
    </cofactor>
</comment>
<dbReference type="AlphaFoldDB" id="A0A5C6G778"/>
<evidence type="ECO:0000256" key="1">
    <source>
        <dbReference type="ARBA" id="ARBA00001962"/>
    </source>
</evidence>
<proteinExistence type="inferred from homology"/>
<evidence type="ECO:0000313" key="4">
    <source>
        <dbReference type="Proteomes" id="UP000317257"/>
    </source>
</evidence>
<sequence>MMPELELSADQLNFYNDNGYLVLRAQDHALVSDAAELKTWADQVLNWPLEKGKWMRYFEVSASGEKQPMRTENLVDYHEELKRLMCGAGLASILKQLTGQDMLLFKDKINHKLPNGNGFHAHVDYHGYSHVGEISHLTANFAIDEAKIENGCLEVVPGSHKMTIDFSNGGRISPGWEEAHQWTPVPLSPGDVLLFGSHLAHRSKGNNTDRSRTSLYATYYMAKDGDGLRQKYYDHRRKVFPPDYEREQGNDNQQVWKTYAYAAPFAST</sequence>
<dbReference type="PANTHER" id="PTHR20883">
    <property type="entry name" value="PHYTANOYL-COA DIOXYGENASE DOMAIN CONTAINING 1"/>
    <property type="match status" value="1"/>
</dbReference>
<reference evidence="4" key="1">
    <citation type="submission" date="2018-12" db="EMBL/GenBank/DDBJ databases">
        <title>The complete genome of Metarhizium rileyi, a key fungal pathogen of Lepidoptera.</title>
        <authorList>
            <person name="Binneck E."/>
            <person name="Lastra C.C.L."/>
            <person name="Sosa-Gomez D.R."/>
        </authorList>
    </citation>
    <scope>NUCLEOTIDE SEQUENCE [LARGE SCALE GENOMIC DNA]</scope>
    <source>
        <strain evidence="4">Cep018-CH2</strain>
    </source>
</reference>
<dbReference type="GO" id="GO:0046872">
    <property type="term" value="F:metal ion binding"/>
    <property type="evidence" value="ECO:0007669"/>
    <property type="project" value="UniProtKB-ARBA"/>
</dbReference>
<evidence type="ECO:0008006" key="5">
    <source>
        <dbReference type="Google" id="ProtNLM"/>
    </source>
</evidence>
<gene>
    <name evidence="3" type="ORF">ED733_004478</name>
</gene>
<dbReference type="Pfam" id="PF05721">
    <property type="entry name" value="PhyH"/>
    <property type="match status" value="1"/>
</dbReference>
<comment type="caution">
    <text evidence="3">The sequence shown here is derived from an EMBL/GenBank/DDBJ whole genome shotgun (WGS) entry which is preliminary data.</text>
</comment>
<name>A0A5C6G778_METRR</name>
<dbReference type="EMBL" id="SBHS01000017">
    <property type="protein sequence ID" value="TWU73570.1"/>
    <property type="molecule type" value="Genomic_DNA"/>
</dbReference>
<evidence type="ECO:0000313" key="3">
    <source>
        <dbReference type="EMBL" id="TWU73570.1"/>
    </source>
</evidence>